<evidence type="ECO:0000256" key="1">
    <source>
        <dbReference type="ARBA" id="ARBA00003109"/>
    </source>
</evidence>
<dbReference type="InterPro" id="IPR001544">
    <property type="entry name" value="Aminotrans_IV"/>
</dbReference>
<dbReference type="Pfam" id="PF01063">
    <property type="entry name" value="Aminotran_4"/>
    <property type="match status" value="1"/>
</dbReference>
<dbReference type="CDD" id="cd00449">
    <property type="entry name" value="PLPDE_IV"/>
    <property type="match status" value="1"/>
</dbReference>
<evidence type="ECO:0000256" key="5">
    <source>
        <dbReference type="ARBA" id="ARBA00009320"/>
    </source>
</evidence>
<keyword evidence="10" id="KW-0808">Transferase</keyword>
<dbReference type="EC" id="2.6.1.42" evidence="6"/>
<protein>
    <recommendedName>
        <fullName evidence="6">branched-chain-amino-acid transaminase</fullName>
        <ecNumber evidence="6">2.6.1.42</ecNumber>
    </recommendedName>
</protein>
<dbReference type="SUPFAM" id="SSF56752">
    <property type="entry name" value="D-aminoacid aminotransferase-like PLP-dependent enzymes"/>
    <property type="match status" value="1"/>
</dbReference>
<evidence type="ECO:0000256" key="2">
    <source>
        <dbReference type="ARBA" id="ARBA00004824"/>
    </source>
</evidence>
<dbReference type="PANTHER" id="PTHR42743">
    <property type="entry name" value="AMINO-ACID AMINOTRANSFERASE"/>
    <property type="match status" value="1"/>
</dbReference>
<dbReference type="Proteomes" id="UP001597110">
    <property type="component" value="Unassembled WGS sequence"/>
</dbReference>
<keyword evidence="11" id="KW-1185">Reference proteome</keyword>
<reference evidence="11" key="1">
    <citation type="journal article" date="2019" name="Int. J. Syst. Evol. Microbiol.">
        <title>The Global Catalogue of Microorganisms (GCM) 10K type strain sequencing project: providing services to taxonomists for standard genome sequencing and annotation.</title>
        <authorList>
            <consortium name="The Broad Institute Genomics Platform"/>
            <consortium name="The Broad Institute Genome Sequencing Center for Infectious Disease"/>
            <person name="Wu L."/>
            <person name="Ma J."/>
        </authorList>
    </citation>
    <scope>NUCLEOTIDE SEQUENCE [LARGE SCALE GENOMIC DNA]</scope>
    <source>
        <strain evidence="11">CCUG 55585</strain>
    </source>
</reference>
<comment type="function">
    <text evidence="1">Acts on leucine, isoleucine and valine.</text>
</comment>
<evidence type="ECO:0000313" key="10">
    <source>
        <dbReference type="EMBL" id="MFD0727095.1"/>
    </source>
</evidence>
<comment type="pathway">
    <text evidence="3">Amino-acid biosynthesis; L-valine biosynthesis; L-valine from pyruvate: step 4/4.</text>
</comment>
<evidence type="ECO:0000256" key="8">
    <source>
        <dbReference type="ARBA" id="ARBA00048798"/>
    </source>
</evidence>
<comment type="caution">
    <text evidence="10">The sequence shown here is derived from an EMBL/GenBank/DDBJ whole genome shotgun (WGS) entry which is preliminary data.</text>
</comment>
<dbReference type="Gene3D" id="3.30.470.10">
    <property type="match status" value="1"/>
</dbReference>
<dbReference type="RefSeq" id="WP_386825524.1">
    <property type="nucleotide sequence ID" value="NZ_JBHTIF010000004.1"/>
</dbReference>
<evidence type="ECO:0000256" key="3">
    <source>
        <dbReference type="ARBA" id="ARBA00004931"/>
    </source>
</evidence>
<dbReference type="InterPro" id="IPR036038">
    <property type="entry name" value="Aminotransferase-like"/>
</dbReference>
<proteinExistence type="inferred from homology"/>
<comment type="similarity">
    <text evidence="5">Belongs to the class-IV pyridoxal-phosphate-dependent aminotransferase family.</text>
</comment>
<comment type="catalytic activity">
    <reaction evidence="7">
        <text>L-valine + 2-oxoglutarate = 3-methyl-2-oxobutanoate + L-glutamate</text>
        <dbReference type="Rhea" id="RHEA:24813"/>
        <dbReference type="ChEBI" id="CHEBI:11851"/>
        <dbReference type="ChEBI" id="CHEBI:16810"/>
        <dbReference type="ChEBI" id="CHEBI:29985"/>
        <dbReference type="ChEBI" id="CHEBI:57762"/>
        <dbReference type="EC" id="2.6.1.42"/>
    </reaction>
</comment>
<gene>
    <name evidence="10" type="ORF">ACFQ0E_15980</name>
</gene>
<dbReference type="InterPro" id="IPR050571">
    <property type="entry name" value="Class-IV_PLP-Dep_Aminotrnsfr"/>
</dbReference>
<accession>A0ABW2YIY0</accession>
<evidence type="ECO:0000256" key="7">
    <source>
        <dbReference type="ARBA" id="ARBA00048212"/>
    </source>
</evidence>
<dbReference type="GO" id="GO:0008483">
    <property type="term" value="F:transaminase activity"/>
    <property type="evidence" value="ECO:0007669"/>
    <property type="project" value="UniProtKB-KW"/>
</dbReference>
<evidence type="ECO:0000256" key="9">
    <source>
        <dbReference type="ARBA" id="ARBA00049229"/>
    </source>
</evidence>
<name>A0ABW2YIY0_9GAMM</name>
<comment type="catalytic activity">
    <reaction evidence="9">
        <text>L-leucine + 2-oxoglutarate = 4-methyl-2-oxopentanoate + L-glutamate</text>
        <dbReference type="Rhea" id="RHEA:18321"/>
        <dbReference type="ChEBI" id="CHEBI:16810"/>
        <dbReference type="ChEBI" id="CHEBI:17865"/>
        <dbReference type="ChEBI" id="CHEBI:29985"/>
        <dbReference type="ChEBI" id="CHEBI:57427"/>
        <dbReference type="EC" id="2.6.1.42"/>
    </reaction>
</comment>
<evidence type="ECO:0000256" key="6">
    <source>
        <dbReference type="ARBA" id="ARBA00013053"/>
    </source>
</evidence>
<keyword evidence="10" id="KW-0032">Aminotransferase</keyword>
<dbReference type="EMBL" id="JBHTIF010000004">
    <property type="protein sequence ID" value="MFD0727095.1"/>
    <property type="molecule type" value="Genomic_DNA"/>
</dbReference>
<dbReference type="PANTHER" id="PTHR42743:SF11">
    <property type="entry name" value="AMINODEOXYCHORISMATE LYASE"/>
    <property type="match status" value="1"/>
</dbReference>
<comment type="pathway">
    <text evidence="2">Amino-acid biosynthesis; L-isoleucine biosynthesis; L-isoleucine from 2-oxobutanoate: step 4/4.</text>
</comment>
<sequence length="303" mass="31871">MIWIDGQLRGCDATVSIFDRGLLYGDGLFETMPIYAGRPFLLDDHLARLMRGVEALRIANAPSLEDWRAAVSALLDAERPDNASLRLWITRGVNTGSGLACAAATKPTWIAACLPARRYATRVYDEGMVLALSAREHAMPSQMPTASKHANYLASILAFDDAQAVGADEALLCNPRGHVCEGAFSNVFAVIDDVLVTPPLDEGPLAGTARARLLALAAAAGIAHAEAAIPLSRLADASELMISNALIGIAPVRRVLPVDPGDGADARDPAPNLHSPGPIARRLASEYAALVAAETGAAWPLLA</sequence>
<dbReference type="Gene3D" id="3.20.10.10">
    <property type="entry name" value="D-amino Acid Aminotransferase, subunit A, domain 2"/>
    <property type="match status" value="1"/>
</dbReference>
<comment type="catalytic activity">
    <reaction evidence="8">
        <text>L-isoleucine + 2-oxoglutarate = (S)-3-methyl-2-oxopentanoate + L-glutamate</text>
        <dbReference type="Rhea" id="RHEA:24801"/>
        <dbReference type="ChEBI" id="CHEBI:16810"/>
        <dbReference type="ChEBI" id="CHEBI:29985"/>
        <dbReference type="ChEBI" id="CHEBI:35146"/>
        <dbReference type="ChEBI" id="CHEBI:58045"/>
        <dbReference type="EC" id="2.6.1.42"/>
    </reaction>
</comment>
<comment type="pathway">
    <text evidence="4">Amino-acid biosynthesis; L-leucine biosynthesis; L-leucine from 3-methyl-2-oxobutanoate: step 4/4.</text>
</comment>
<evidence type="ECO:0000313" key="11">
    <source>
        <dbReference type="Proteomes" id="UP001597110"/>
    </source>
</evidence>
<dbReference type="InterPro" id="IPR043132">
    <property type="entry name" value="BCAT-like_C"/>
</dbReference>
<organism evidence="10 11">
    <name type="scientific">Lysobacter brunescens</name>
    <dbReference type="NCBI Taxonomy" id="262323"/>
    <lineage>
        <taxon>Bacteria</taxon>
        <taxon>Pseudomonadati</taxon>
        <taxon>Pseudomonadota</taxon>
        <taxon>Gammaproteobacteria</taxon>
        <taxon>Lysobacterales</taxon>
        <taxon>Lysobacteraceae</taxon>
        <taxon>Lysobacter</taxon>
    </lineage>
</organism>
<dbReference type="InterPro" id="IPR043131">
    <property type="entry name" value="BCAT-like_N"/>
</dbReference>
<evidence type="ECO:0000256" key="4">
    <source>
        <dbReference type="ARBA" id="ARBA00005072"/>
    </source>
</evidence>